<reference evidence="2" key="2">
    <citation type="submission" date="2019-10" db="EMBL/GenBank/DDBJ databases">
        <title>Conservation and host-specific expression of non-tandemly repeated heterogenous ribosome RNA gene in arbuscular mycorrhizal fungi.</title>
        <authorList>
            <person name="Maeda T."/>
            <person name="Kobayashi Y."/>
            <person name="Nakagawa T."/>
            <person name="Ezawa T."/>
            <person name="Yamaguchi K."/>
            <person name="Bino T."/>
            <person name="Nishimoto Y."/>
            <person name="Shigenobu S."/>
            <person name="Kawaguchi M."/>
        </authorList>
    </citation>
    <scope>NUCLEOTIDE SEQUENCE</scope>
    <source>
        <strain evidence="2">HR1</strain>
    </source>
</reference>
<evidence type="ECO:0000313" key="3">
    <source>
        <dbReference type="Proteomes" id="UP000247702"/>
    </source>
</evidence>
<evidence type="ECO:0008006" key="4">
    <source>
        <dbReference type="Google" id="ProtNLM"/>
    </source>
</evidence>
<gene>
    <name evidence="2" type="ORF">RCL2_000204200</name>
    <name evidence="1" type="ORF">RclHR1_00060022</name>
</gene>
<dbReference type="OrthoDB" id="2394875at2759"/>
<evidence type="ECO:0000313" key="2">
    <source>
        <dbReference type="EMBL" id="GES74569.1"/>
    </source>
</evidence>
<dbReference type="InterPro" id="IPR036047">
    <property type="entry name" value="F-box-like_dom_sf"/>
</dbReference>
<dbReference type="Gene3D" id="3.80.10.10">
    <property type="entry name" value="Ribonuclease Inhibitor"/>
    <property type="match status" value="1"/>
</dbReference>
<accession>A0A2Z6SHI9</accession>
<dbReference type="CDD" id="cd09917">
    <property type="entry name" value="F-box_SF"/>
    <property type="match status" value="1"/>
</dbReference>
<dbReference type="InterPro" id="IPR032675">
    <property type="entry name" value="LRR_dom_sf"/>
</dbReference>
<comment type="caution">
    <text evidence="1">The sequence shown here is derived from an EMBL/GenBank/DDBJ whole genome shotgun (WGS) entry which is preliminary data.</text>
</comment>
<dbReference type="AlphaFoldDB" id="A0A2Z6SHI9"/>
<dbReference type="Proteomes" id="UP000247702">
    <property type="component" value="Unassembled WGS sequence"/>
</dbReference>
<dbReference type="Proteomes" id="UP000615446">
    <property type="component" value="Unassembled WGS sequence"/>
</dbReference>
<dbReference type="EMBL" id="BEXD01003981">
    <property type="protein sequence ID" value="GBC05009.1"/>
    <property type="molecule type" value="Genomic_DNA"/>
</dbReference>
<protein>
    <recommendedName>
        <fullName evidence="4">F-box domain-containing protein</fullName>
    </recommendedName>
</protein>
<organism evidence="1 3">
    <name type="scientific">Rhizophagus clarus</name>
    <dbReference type="NCBI Taxonomy" id="94130"/>
    <lineage>
        <taxon>Eukaryota</taxon>
        <taxon>Fungi</taxon>
        <taxon>Fungi incertae sedis</taxon>
        <taxon>Mucoromycota</taxon>
        <taxon>Glomeromycotina</taxon>
        <taxon>Glomeromycetes</taxon>
        <taxon>Glomerales</taxon>
        <taxon>Glomeraceae</taxon>
        <taxon>Rhizophagus</taxon>
    </lineage>
</organism>
<evidence type="ECO:0000313" key="1">
    <source>
        <dbReference type="EMBL" id="GBC05009.1"/>
    </source>
</evidence>
<dbReference type="SUPFAM" id="SSF52047">
    <property type="entry name" value="RNI-like"/>
    <property type="match status" value="1"/>
</dbReference>
<sequence length="469" mass="54552">MSQIPVDCLEEIFEYLDDGGFTLHSCILVNRHWCAVSVRMFWRNSRKYNISHFNTLVSCLPTKSKEILSKNGINILTPTTKFPIFNYASFCKVLSINHVQRKTKELLIFQQIIPPQFLSNSANIVVHEICEMFMSQISVLKRLDISPYECDIPNFTLYPEAKDCLENLSELYCSSGISAKIFYQLSHICHNISLINIKNDEYCGISDGLTNLVSAQKNLKHFILSQYDSRHQDYSPLVRKLPNTLIKLNLIDSNYMSLSFIAKFSNLQELKLLFYGESDFIDFDKLSYVSFPRLQILKFQYLRPNNEALARFLEINGKNLKELYAGVSKYSSYNNISLNSELEMLKIILKSCKYLKSIEIYCGGKLLGETEALKEIVSHENISEIILNYRYYAGSKKLLPKELESFIVSWANYIPRQRLLSFAIVMGDFHKESLYINEENMNIFKKYIELGVIEDFRISYDDDVRELYF</sequence>
<name>A0A2Z6SHI9_9GLOM</name>
<dbReference type="EMBL" id="BLAL01000012">
    <property type="protein sequence ID" value="GES74569.1"/>
    <property type="molecule type" value="Genomic_DNA"/>
</dbReference>
<reference evidence="1 3" key="1">
    <citation type="submission" date="2017-11" db="EMBL/GenBank/DDBJ databases">
        <title>The genome of Rhizophagus clarus HR1 reveals common genetic basis of auxotrophy among arbuscular mycorrhizal fungi.</title>
        <authorList>
            <person name="Kobayashi Y."/>
        </authorList>
    </citation>
    <scope>NUCLEOTIDE SEQUENCE [LARGE SCALE GENOMIC DNA]</scope>
    <source>
        <strain evidence="1 3">HR1</strain>
    </source>
</reference>
<keyword evidence="3" id="KW-1185">Reference proteome</keyword>
<dbReference type="SUPFAM" id="SSF81383">
    <property type="entry name" value="F-box domain"/>
    <property type="match status" value="1"/>
</dbReference>
<proteinExistence type="predicted"/>